<proteinExistence type="predicted"/>
<evidence type="ECO:0008006" key="4">
    <source>
        <dbReference type="Google" id="ProtNLM"/>
    </source>
</evidence>
<evidence type="ECO:0000313" key="2">
    <source>
        <dbReference type="EMBL" id="KAJ7038890.1"/>
    </source>
</evidence>
<dbReference type="Proteomes" id="UP001218188">
    <property type="component" value="Unassembled WGS sequence"/>
</dbReference>
<comment type="caution">
    <text evidence="2">The sequence shown here is derived from an EMBL/GenBank/DDBJ whole genome shotgun (WGS) entry which is preliminary data.</text>
</comment>
<protein>
    <recommendedName>
        <fullName evidence="4">F-box domain-containing protein</fullName>
    </recommendedName>
</protein>
<reference evidence="2" key="1">
    <citation type="submission" date="2023-03" db="EMBL/GenBank/DDBJ databases">
        <title>Massive genome expansion in bonnet fungi (Mycena s.s.) driven by repeated elements and novel gene families across ecological guilds.</title>
        <authorList>
            <consortium name="Lawrence Berkeley National Laboratory"/>
            <person name="Harder C.B."/>
            <person name="Miyauchi S."/>
            <person name="Viragh M."/>
            <person name="Kuo A."/>
            <person name="Thoen E."/>
            <person name="Andreopoulos B."/>
            <person name="Lu D."/>
            <person name="Skrede I."/>
            <person name="Drula E."/>
            <person name="Henrissat B."/>
            <person name="Morin E."/>
            <person name="Kohler A."/>
            <person name="Barry K."/>
            <person name="LaButti K."/>
            <person name="Morin E."/>
            <person name="Salamov A."/>
            <person name="Lipzen A."/>
            <person name="Mereny Z."/>
            <person name="Hegedus B."/>
            <person name="Baldrian P."/>
            <person name="Stursova M."/>
            <person name="Weitz H."/>
            <person name="Taylor A."/>
            <person name="Grigoriev I.V."/>
            <person name="Nagy L.G."/>
            <person name="Martin F."/>
            <person name="Kauserud H."/>
        </authorList>
    </citation>
    <scope>NUCLEOTIDE SEQUENCE</scope>
    <source>
        <strain evidence="2">CBHHK200</strain>
    </source>
</reference>
<organism evidence="2 3">
    <name type="scientific">Mycena alexandri</name>
    <dbReference type="NCBI Taxonomy" id="1745969"/>
    <lineage>
        <taxon>Eukaryota</taxon>
        <taxon>Fungi</taxon>
        <taxon>Dikarya</taxon>
        <taxon>Basidiomycota</taxon>
        <taxon>Agaricomycotina</taxon>
        <taxon>Agaricomycetes</taxon>
        <taxon>Agaricomycetidae</taxon>
        <taxon>Agaricales</taxon>
        <taxon>Marasmiineae</taxon>
        <taxon>Mycenaceae</taxon>
        <taxon>Mycena</taxon>
    </lineage>
</organism>
<dbReference type="InterPro" id="IPR032675">
    <property type="entry name" value="LRR_dom_sf"/>
</dbReference>
<gene>
    <name evidence="2" type="ORF">C8F04DRAFT_331298</name>
</gene>
<sequence>MLSHLQADRIRAAELDSQITALERSLSALRVQKTLVQGRLNSYKYPVLDLPNEIVSEIFIHFLPVYPKCPPSAGILSPTNLTHICRKWREIASATPMLWRASALPLRPSLSFAQQAGETDHWLRRSRSCPISIEIVEDYCEATKPDGWASEVLAVLDAHRGRWEHLKLHFGAVPPLITFERSMPLLRHLSLAFDEIHHHSSFPVVFGKTPLLRSVSLNYLATREVILPWAQLTSLELVSVFPKDCVAVLQQTFNLVHCQLTLFESRDMDLLDVTLPRLETLRLLGFMNHRAIGYLGTFFVPALRELRIPEQFLENPIEFLTSFISKSGCHLREVHITGERTVPKQTYCTTFPSIRFHFHPRHVHQISNGESSETEAGSSSDSSDNF</sequence>
<evidence type="ECO:0000313" key="3">
    <source>
        <dbReference type="Proteomes" id="UP001218188"/>
    </source>
</evidence>
<dbReference type="AlphaFoldDB" id="A0AAD6T5M6"/>
<accession>A0AAD6T5M6</accession>
<name>A0AAD6T5M6_9AGAR</name>
<evidence type="ECO:0000256" key="1">
    <source>
        <dbReference type="SAM" id="MobiDB-lite"/>
    </source>
</evidence>
<dbReference type="Gene3D" id="3.80.10.10">
    <property type="entry name" value="Ribonuclease Inhibitor"/>
    <property type="match status" value="1"/>
</dbReference>
<dbReference type="Gene3D" id="1.20.1280.50">
    <property type="match status" value="1"/>
</dbReference>
<feature type="region of interest" description="Disordered" evidence="1">
    <location>
        <begin position="367"/>
        <end position="386"/>
    </location>
</feature>
<dbReference type="EMBL" id="JARJCM010000029">
    <property type="protein sequence ID" value="KAJ7038890.1"/>
    <property type="molecule type" value="Genomic_DNA"/>
</dbReference>
<keyword evidence="3" id="KW-1185">Reference proteome</keyword>